<dbReference type="RefSeq" id="WP_138193677.1">
    <property type="nucleotide sequence ID" value="NZ_VCIW01000004.1"/>
</dbReference>
<reference evidence="4 5" key="1">
    <citation type="submission" date="2019-05" db="EMBL/GenBank/DDBJ databases">
        <authorList>
            <person name="Narsing Rao M.P."/>
            <person name="Li W.J."/>
        </authorList>
    </citation>
    <scope>NUCLEOTIDE SEQUENCE [LARGE SCALE GENOMIC DNA]</scope>
    <source>
        <strain evidence="4 5">SYSU_K30003</strain>
    </source>
</reference>
<dbReference type="EMBL" id="VCIW01000004">
    <property type="protein sequence ID" value="TLS52686.1"/>
    <property type="molecule type" value="Genomic_DNA"/>
</dbReference>
<evidence type="ECO:0000259" key="2">
    <source>
        <dbReference type="Pfam" id="PF01408"/>
    </source>
</evidence>
<dbReference type="PANTHER" id="PTHR43818:SF11">
    <property type="entry name" value="BCDNA.GH03377"/>
    <property type="match status" value="1"/>
</dbReference>
<dbReference type="GO" id="GO:0000166">
    <property type="term" value="F:nucleotide binding"/>
    <property type="evidence" value="ECO:0007669"/>
    <property type="project" value="InterPro"/>
</dbReference>
<accession>A0A5R9GEB3</accession>
<protein>
    <submittedName>
        <fullName evidence="4">Gfo/Idh/MocA family oxidoreductase</fullName>
    </submittedName>
</protein>
<dbReference type="SUPFAM" id="SSF55347">
    <property type="entry name" value="Glyceraldehyde-3-phosphate dehydrogenase-like, C-terminal domain"/>
    <property type="match status" value="1"/>
</dbReference>
<dbReference type="InterPro" id="IPR036291">
    <property type="entry name" value="NAD(P)-bd_dom_sf"/>
</dbReference>
<dbReference type="InterPro" id="IPR055170">
    <property type="entry name" value="GFO_IDH_MocA-like_dom"/>
</dbReference>
<dbReference type="GO" id="GO:0016491">
    <property type="term" value="F:oxidoreductase activity"/>
    <property type="evidence" value="ECO:0007669"/>
    <property type="project" value="UniProtKB-KW"/>
</dbReference>
<evidence type="ECO:0000259" key="3">
    <source>
        <dbReference type="Pfam" id="PF22725"/>
    </source>
</evidence>
<comment type="caution">
    <text evidence="4">The sequence shown here is derived from an EMBL/GenBank/DDBJ whole genome shotgun (WGS) entry which is preliminary data.</text>
</comment>
<dbReference type="Proteomes" id="UP000309676">
    <property type="component" value="Unassembled WGS sequence"/>
</dbReference>
<feature type="domain" description="Gfo/Idh/MocA-like oxidoreductase N-terminal" evidence="2">
    <location>
        <begin position="9"/>
        <end position="129"/>
    </location>
</feature>
<dbReference type="PANTHER" id="PTHR43818">
    <property type="entry name" value="BCDNA.GH03377"/>
    <property type="match status" value="1"/>
</dbReference>
<dbReference type="OrthoDB" id="9781966at2"/>
<dbReference type="InterPro" id="IPR050463">
    <property type="entry name" value="Gfo/Idh/MocA_oxidrdct_glycsds"/>
</dbReference>
<dbReference type="Pfam" id="PF01408">
    <property type="entry name" value="GFO_IDH_MocA"/>
    <property type="match status" value="1"/>
</dbReference>
<dbReference type="InterPro" id="IPR000683">
    <property type="entry name" value="Gfo/Idh/MocA-like_OxRdtase_N"/>
</dbReference>
<evidence type="ECO:0000313" key="5">
    <source>
        <dbReference type="Proteomes" id="UP000309676"/>
    </source>
</evidence>
<dbReference type="SUPFAM" id="SSF51735">
    <property type="entry name" value="NAD(P)-binding Rossmann-fold domains"/>
    <property type="match status" value="1"/>
</dbReference>
<keyword evidence="1" id="KW-0560">Oxidoreductase</keyword>
<proteinExistence type="predicted"/>
<evidence type="ECO:0000256" key="1">
    <source>
        <dbReference type="ARBA" id="ARBA00023002"/>
    </source>
</evidence>
<dbReference type="Pfam" id="PF22725">
    <property type="entry name" value="GFO_IDH_MocA_C3"/>
    <property type="match status" value="1"/>
</dbReference>
<evidence type="ECO:0000313" key="4">
    <source>
        <dbReference type="EMBL" id="TLS52686.1"/>
    </source>
</evidence>
<feature type="domain" description="GFO/IDH/MocA-like oxidoreductase" evidence="3">
    <location>
        <begin position="142"/>
        <end position="276"/>
    </location>
</feature>
<dbReference type="Gene3D" id="3.30.360.10">
    <property type="entry name" value="Dihydrodipicolinate Reductase, domain 2"/>
    <property type="match status" value="1"/>
</dbReference>
<sequence>MTINMRSALLIGTGGFGNVHLRELTRLEDEGVLRLAAASDVRVPEQSAKLIADRGLRVYSDYREMLAAETGADFVIVSTPIQLHAPMCCDAMEAGYHVLLEKPPGATIQDVDAIAETARRTGKLCAVNFFAPSRSALERIVTIAASGDVGRIHSIKGLSLLTRTHAYFNRTPWAGKLRANGAVVLDGAFHNPAAHLLYSMLKLAELVSGPDGTGSGADPLRVAAEMYHANAIESDDTTSMRIELRDGTTLCFYVTLCARRAETQRIRLEGTEGAIEWDYQDQVTVWSKGETRSFDCGEGSVLERRYRNLMRAIEGVDDRLDVSIESARRFTLAANGAFESAGRIRTVPPAFVVRSTDADQPGSYIEGIEATLKEAFAAGKLLSETGAPWAEPSTPFDVSDYRHFPQRFRFSE</sequence>
<dbReference type="Gene3D" id="3.40.50.720">
    <property type="entry name" value="NAD(P)-binding Rossmann-like Domain"/>
    <property type="match status" value="1"/>
</dbReference>
<gene>
    <name evidence="4" type="ORF">FE782_08640</name>
</gene>
<name>A0A5R9GEB3_9BACL</name>
<dbReference type="AlphaFoldDB" id="A0A5R9GEB3"/>
<keyword evidence="5" id="KW-1185">Reference proteome</keyword>
<organism evidence="4 5">
    <name type="scientific">Paenibacillus antri</name>
    <dbReference type="NCBI Taxonomy" id="2582848"/>
    <lineage>
        <taxon>Bacteria</taxon>
        <taxon>Bacillati</taxon>
        <taxon>Bacillota</taxon>
        <taxon>Bacilli</taxon>
        <taxon>Bacillales</taxon>
        <taxon>Paenibacillaceae</taxon>
        <taxon>Paenibacillus</taxon>
    </lineage>
</organism>